<dbReference type="Pfam" id="PF03547">
    <property type="entry name" value="Mem_trans"/>
    <property type="match status" value="2"/>
</dbReference>
<dbReference type="InterPro" id="IPR004776">
    <property type="entry name" value="Mem_transp_PIN-like"/>
</dbReference>
<protein>
    <submittedName>
        <fullName evidence="9">Malate permease</fullName>
    </submittedName>
</protein>
<evidence type="ECO:0000256" key="3">
    <source>
        <dbReference type="ARBA" id="ARBA00022448"/>
    </source>
</evidence>
<dbReference type="PANTHER" id="PTHR36838">
    <property type="entry name" value="AUXIN EFFLUX CARRIER FAMILY PROTEIN"/>
    <property type="match status" value="1"/>
</dbReference>
<comment type="subcellular location">
    <subcellularLocation>
        <location evidence="1">Cell membrane</location>
        <topology evidence="1">Multi-pass membrane protein</topology>
    </subcellularLocation>
</comment>
<dbReference type="InterPro" id="IPR038770">
    <property type="entry name" value="Na+/solute_symporter_sf"/>
</dbReference>
<name>A0A0W8FF69_9ZZZZ</name>
<dbReference type="PANTHER" id="PTHR36838:SF1">
    <property type="entry name" value="SLR1864 PROTEIN"/>
    <property type="match status" value="1"/>
</dbReference>
<dbReference type="AlphaFoldDB" id="A0A0W8FF69"/>
<feature type="transmembrane region" description="Helical" evidence="8">
    <location>
        <begin position="70"/>
        <end position="95"/>
    </location>
</feature>
<evidence type="ECO:0000256" key="1">
    <source>
        <dbReference type="ARBA" id="ARBA00004651"/>
    </source>
</evidence>
<dbReference type="GO" id="GO:0005886">
    <property type="term" value="C:plasma membrane"/>
    <property type="evidence" value="ECO:0007669"/>
    <property type="project" value="UniProtKB-SubCell"/>
</dbReference>
<keyword evidence="5 8" id="KW-0812">Transmembrane</keyword>
<feature type="transmembrane region" description="Helical" evidence="8">
    <location>
        <begin position="197"/>
        <end position="222"/>
    </location>
</feature>
<reference evidence="9" key="1">
    <citation type="journal article" date="2015" name="Proc. Natl. Acad. Sci. U.S.A.">
        <title>Networks of energetic and metabolic interactions define dynamics in microbial communities.</title>
        <authorList>
            <person name="Embree M."/>
            <person name="Liu J.K."/>
            <person name="Al-Bassam M.M."/>
            <person name="Zengler K."/>
        </authorList>
    </citation>
    <scope>NUCLEOTIDE SEQUENCE</scope>
</reference>
<feature type="transmembrane region" description="Helical" evidence="8">
    <location>
        <begin position="261"/>
        <end position="283"/>
    </location>
</feature>
<evidence type="ECO:0000256" key="7">
    <source>
        <dbReference type="ARBA" id="ARBA00023136"/>
    </source>
</evidence>
<keyword evidence="4" id="KW-1003">Cell membrane</keyword>
<keyword evidence="6 8" id="KW-1133">Transmembrane helix</keyword>
<feature type="transmembrane region" description="Helical" evidence="8">
    <location>
        <begin position="48"/>
        <end position="64"/>
    </location>
</feature>
<evidence type="ECO:0000313" key="9">
    <source>
        <dbReference type="EMBL" id="KUG19561.1"/>
    </source>
</evidence>
<evidence type="ECO:0000256" key="5">
    <source>
        <dbReference type="ARBA" id="ARBA00022692"/>
    </source>
</evidence>
<comment type="caution">
    <text evidence="9">The sequence shown here is derived from an EMBL/GenBank/DDBJ whole genome shotgun (WGS) entry which is preliminary data.</text>
</comment>
<dbReference type="EMBL" id="LNQE01001276">
    <property type="protein sequence ID" value="KUG19561.1"/>
    <property type="molecule type" value="Genomic_DNA"/>
</dbReference>
<comment type="similarity">
    <text evidence="2">Belongs to the auxin efflux carrier (TC 2.A.69) family.</text>
</comment>
<evidence type="ECO:0000256" key="6">
    <source>
        <dbReference type="ARBA" id="ARBA00022989"/>
    </source>
</evidence>
<gene>
    <name evidence="9" type="ORF">ASZ90_010719</name>
</gene>
<sequence length="315" mass="33318">MTGDERAAMNVLAVADTVIILFILMAVGYAALWTGILDTATTLRLSRFLLNVTLPALLVASMQLPLTLDLIAGIEGVLLVSVGYYAVAFLSAWIVPRALQSPPAEEGVYQFTLVFSNVAFMGFPVVESLLGGEALFYAAVFNLPFSVLIFSVGVLMMTAGRDRRRRFDAWLLINPGIAASLIGVALFLASVRIPPPFIGAIEILGGMTTPLAMVIVGAMLATFPAGDMVKNRKVFLVSGIRLLAIPAALWLILTPLLPDPLILSVVILLAAMPAAANSVLFAGEYGSSPELASQVVFVTTLGSIVTIPLVAVLFV</sequence>
<feature type="transmembrane region" description="Helical" evidence="8">
    <location>
        <begin position="135"/>
        <end position="157"/>
    </location>
</feature>
<accession>A0A0W8FF69</accession>
<dbReference type="Gene3D" id="1.20.1530.20">
    <property type="match status" value="1"/>
</dbReference>
<evidence type="ECO:0000256" key="2">
    <source>
        <dbReference type="ARBA" id="ARBA00010145"/>
    </source>
</evidence>
<feature type="transmembrane region" description="Helical" evidence="8">
    <location>
        <begin position="234"/>
        <end position="255"/>
    </location>
</feature>
<proteinExistence type="inferred from homology"/>
<dbReference type="GO" id="GO:0055085">
    <property type="term" value="P:transmembrane transport"/>
    <property type="evidence" value="ECO:0007669"/>
    <property type="project" value="InterPro"/>
</dbReference>
<organism evidence="9">
    <name type="scientific">hydrocarbon metagenome</name>
    <dbReference type="NCBI Taxonomy" id="938273"/>
    <lineage>
        <taxon>unclassified sequences</taxon>
        <taxon>metagenomes</taxon>
        <taxon>ecological metagenomes</taxon>
    </lineage>
</organism>
<feature type="transmembrane region" description="Helical" evidence="8">
    <location>
        <begin position="107"/>
        <end position="123"/>
    </location>
</feature>
<feature type="transmembrane region" description="Helical" evidence="8">
    <location>
        <begin position="12"/>
        <end position="36"/>
    </location>
</feature>
<evidence type="ECO:0000256" key="8">
    <source>
        <dbReference type="SAM" id="Phobius"/>
    </source>
</evidence>
<keyword evidence="3" id="KW-0813">Transport</keyword>
<feature type="transmembrane region" description="Helical" evidence="8">
    <location>
        <begin position="295"/>
        <end position="314"/>
    </location>
</feature>
<keyword evidence="7 8" id="KW-0472">Membrane</keyword>
<evidence type="ECO:0000256" key="4">
    <source>
        <dbReference type="ARBA" id="ARBA00022475"/>
    </source>
</evidence>
<feature type="transmembrane region" description="Helical" evidence="8">
    <location>
        <begin position="169"/>
        <end position="191"/>
    </location>
</feature>